<evidence type="ECO:0000256" key="10">
    <source>
        <dbReference type="ARBA" id="ARBA00023098"/>
    </source>
</evidence>
<evidence type="ECO:0000256" key="14">
    <source>
        <dbReference type="ARBA" id="ARBA00037002"/>
    </source>
</evidence>
<evidence type="ECO:0000256" key="11">
    <source>
        <dbReference type="ARBA" id="ARBA00023136"/>
    </source>
</evidence>
<name>A0A9X3D3W2_9ACTN</name>
<evidence type="ECO:0000313" key="26">
    <source>
        <dbReference type="Proteomes" id="UP001143347"/>
    </source>
</evidence>
<keyword evidence="5" id="KW-0963">Cytoplasm</keyword>
<dbReference type="Gene3D" id="3.10.129.10">
    <property type="entry name" value="Hotdog Thioesterase"/>
    <property type="match status" value="1"/>
</dbReference>
<comment type="catalytic activity">
    <reaction evidence="22">
        <text>dodecanoyl-CoA + H2O = dodecanoate + CoA + H(+)</text>
        <dbReference type="Rhea" id="RHEA:30135"/>
        <dbReference type="ChEBI" id="CHEBI:15377"/>
        <dbReference type="ChEBI" id="CHEBI:15378"/>
        <dbReference type="ChEBI" id="CHEBI:18262"/>
        <dbReference type="ChEBI" id="CHEBI:57287"/>
        <dbReference type="ChEBI" id="CHEBI:57375"/>
    </reaction>
    <physiologicalReaction direction="left-to-right" evidence="22">
        <dbReference type="Rhea" id="RHEA:30136"/>
    </physiologicalReaction>
</comment>
<comment type="similarity">
    <text evidence="15">Belongs to the THEM4/THEM5 thioesterase family.</text>
</comment>
<dbReference type="InterPro" id="IPR006683">
    <property type="entry name" value="Thioestr_dom"/>
</dbReference>
<dbReference type="Pfam" id="PF03061">
    <property type="entry name" value="4HBT"/>
    <property type="match status" value="1"/>
</dbReference>
<dbReference type="GO" id="GO:0016020">
    <property type="term" value="C:membrane"/>
    <property type="evidence" value="ECO:0007669"/>
    <property type="project" value="UniProtKB-SubCell"/>
</dbReference>
<evidence type="ECO:0000256" key="13">
    <source>
        <dbReference type="ARBA" id="ARBA00035852"/>
    </source>
</evidence>
<keyword evidence="6" id="KW-0053">Apoptosis</keyword>
<evidence type="ECO:0000256" key="7">
    <source>
        <dbReference type="ARBA" id="ARBA00022801"/>
    </source>
</evidence>
<gene>
    <name evidence="25" type="ORF">OSB52_10865</name>
</gene>
<sequence length="218" mass="23176">MEFTYEDLTADEYHHRVAVYQPLTAALRELVDAVIRTEVDDATVHSATETISEVTAALRAQQIPGAYGVRHTAEGRGMAWGNAVIGLRNAIAPPLTVVRGSVTDPVVAHADVELGAAYEGPPGHVHGGVVSLLFDQVLGEAASMTGLPSYTGTLTIRYLRPTPLGPLRIEAFTPERDGRKTLARAAMLVDGAVTAEAEGLFISPRGMTPLHPFAGESR</sequence>
<organism evidence="25 26">
    <name type="scientific">Gordonia aquimaris</name>
    <dbReference type="NCBI Taxonomy" id="2984863"/>
    <lineage>
        <taxon>Bacteria</taxon>
        <taxon>Bacillati</taxon>
        <taxon>Actinomycetota</taxon>
        <taxon>Actinomycetes</taxon>
        <taxon>Mycobacteriales</taxon>
        <taxon>Gordoniaceae</taxon>
        <taxon>Gordonia</taxon>
    </lineage>
</organism>
<keyword evidence="7" id="KW-0378">Hydrolase</keyword>
<evidence type="ECO:0000256" key="17">
    <source>
        <dbReference type="ARBA" id="ARBA00040123"/>
    </source>
</evidence>
<dbReference type="EC" id="3.1.2.2" evidence="16"/>
<evidence type="ECO:0000256" key="3">
    <source>
        <dbReference type="ARBA" id="ARBA00004632"/>
    </source>
</evidence>
<evidence type="ECO:0000256" key="8">
    <source>
        <dbReference type="ARBA" id="ARBA00022832"/>
    </source>
</evidence>
<evidence type="ECO:0000256" key="18">
    <source>
        <dbReference type="ARBA" id="ARBA00043210"/>
    </source>
</evidence>
<keyword evidence="4" id="KW-1003">Cell membrane</keyword>
<evidence type="ECO:0000256" key="19">
    <source>
        <dbReference type="ARBA" id="ARBA00047588"/>
    </source>
</evidence>
<comment type="catalytic activity">
    <reaction evidence="14">
        <text>(9Z)-octadecenoyl-CoA + H2O = (9Z)-octadecenoate + CoA + H(+)</text>
        <dbReference type="Rhea" id="RHEA:40139"/>
        <dbReference type="ChEBI" id="CHEBI:15377"/>
        <dbReference type="ChEBI" id="CHEBI:15378"/>
        <dbReference type="ChEBI" id="CHEBI:30823"/>
        <dbReference type="ChEBI" id="CHEBI:57287"/>
        <dbReference type="ChEBI" id="CHEBI:57387"/>
    </reaction>
    <physiologicalReaction direction="left-to-right" evidence="14">
        <dbReference type="Rhea" id="RHEA:40140"/>
    </physiologicalReaction>
</comment>
<proteinExistence type="inferred from homology"/>
<keyword evidence="10" id="KW-0443">Lipid metabolism</keyword>
<comment type="catalytic activity">
    <reaction evidence="19">
        <text>octanoyl-CoA + H2O = octanoate + CoA + H(+)</text>
        <dbReference type="Rhea" id="RHEA:30143"/>
        <dbReference type="ChEBI" id="CHEBI:15377"/>
        <dbReference type="ChEBI" id="CHEBI:15378"/>
        <dbReference type="ChEBI" id="CHEBI:25646"/>
        <dbReference type="ChEBI" id="CHEBI:57287"/>
        <dbReference type="ChEBI" id="CHEBI:57386"/>
    </reaction>
    <physiologicalReaction direction="left-to-right" evidence="19">
        <dbReference type="Rhea" id="RHEA:30144"/>
    </physiologicalReaction>
</comment>
<evidence type="ECO:0000256" key="22">
    <source>
        <dbReference type="ARBA" id="ARBA00048074"/>
    </source>
</evidence>
<comment type="caution">
    <text evidence="25">The sequence shown here is derived from an EMBL/GenBank/DDBJ whole genome shotgun (WGS) entry which is preliminary data.</text>
</comment>
<evidence type="ECO:0000256" key="16">
    <source>
        <dbReference type="ARBA" id="ARBA00038848"/>
    </source>
</evidence>
<keyword evidence="12" id="KW-0966">Cell projection</keyword>
<comment type="catalytic activity">
    <reaction evidence="23">
        <text>tetradecanoyl-CoA + H2O = tetradecanoate + CoA + H(+)</text>
        <dbReference type="Rhea" id="RHEA:40119"/>
        <dbReference type="ChEBI" id="CHEBI:15377"/>
        <dbReference type="ChEBI" id="CHEBI:15378"/>
        <dbReference type="ChEBI" id="CHEBI:30807"/>
        <dbReference type="ChEBI" id="CHEBI:57287"/>
        <dbReference type="ChEBI" id="CHEBI:57385"/>
    </reaction>
    <physiologicalReaction direction="left-to-right" evidence="23">
        <dbReference type="Rhea" id="RHEA:40120"/>
    </physiologicalReaction>
</comment>
<dbReference type="PANTHER" id="PTHR12418:SF19">
    <property type="entry name" value="ACYL-COENZYME A THIOESTERASE THEM4"/>
    <property type="match status" value="1"/>
</dbReference>
<evidence type="ECO:0000313" key="25">
    <source>
        <dbReference type="EMBL" id="MCX2964593.1"/>
    </source>
</evidence>
<dbReference type="AlphaFoldDB" id="A0A9X3D3W2"/>
<keyword evidence="11" id="KW-0472">Membrane</keyword>
<evidence type="ECO:0000256" key="23">
    <source>
        <dbReference type="ARBA" id="ARBA00048180"/>
    </source>
</evidence>
<dbReference type="GO" id="GO:0016787">
    <property type="term" value="F:hydrolase activity"/>
    <property type="evidence" value="ECO:0007669"/>
    <property type="project" value="UniProtKB-KW"/>
</dbReference>
<comment type="catalytic activity">
    <reaction evidence="21">
        <text>decanoyl-CoA + H2O = decanoate + CoA + H(+)</text>
        <dbReference type="Rhea" id="RHEA:40059"/>
        <dbReference type="ChEBI" id="CHEBI:15377"/>
        <dbReference type="ChEBI" id="CHEBI:15378"/>
        <dbReference type="ChEBI" id="CHEBI:27689"/>
        <dbReference type="ChEBI" id="CHEBI:57287"/>
        <dbReference type="ChEBI" id="CHEBI:61430"/>
    </reaction>
    <physiologicalReaction direction="left-to-right" evidence="21">
        <dbReference type="Rhea" id="RHEA:40060"/>
    </physiologicalReaction>
</comment>
<evidence type="ECO:0000256" key="9">
    <source>
        <dbReference type="ARBA" id="ARBA00022946"/>
    </source>
</evidence>
<keyword evidence="26" id="KW-1185">Reference proteome</keyword>
<evidence type="ECO:0000256" key="12">
    <source>
        <dbReference type="ARBA" id="ARBA00023273"/>
    </source>
</evidence>
<accession>A0A9X3D3W2</accession>
<keyword evidence="9" id="KW-0809">Transit peptide</keyword>
<comment type="subcellular location">
    <subcellularLocation>
        <location evidence="3">Cell projection</location>
        <location evidence="3">Ruffle membrane</location>
    </subcellularLocation>
    <subcellularLocation>
        <location evidence="2">Cytoplasm</location>
    </subcellularLocation>
    <subcellularLocation>
        <location evidence="1">Membrane</location>
        <topology evidence="1">Peripheral membrane protein</topology>
    </subcellularLocation>
</comment>
<dbReference type="InterPro" id="IPR052365">
    <property type="entry name" value="THEM4/THEM5_acyl-CoA_thioest"/>
</dbReference>
<keyword evidence="8" id="KW-0276">Fatty acid metabolism</keyword>
<comment type="catalytic activity">
    <reaction evidence="20">
        <text>hexadecanoyl-CoA + H2O = hexadecanoate + CoA + H(+)</text>
        <dbReference type="Rhea" id="RHEA:16645"/>
        <dbReference type="ChEBI" id="CHEBI:7896"/>
        <dbReference type="ChEBI" id="CHEBI:15377"/>
        <dbReference type="ChEBI" id="CHEBI:15378"/>
        <dbReference type="ChEBI" id="CHEBI:57287"/>
        <dbReference type="ChEBI" id="CHEBI:57379"/>
        <dbReference type="EC" id="3.1.2.2"/>
    </reaction>
    <physiologicalReaction direction="left-to-right" evidence="20">
        <dbReference type="Rhea" id="RHEA:16646"/>
    </physiologicalReaction>
</comment>
<evidence type="ECO:0000256" key="2">
    <source>
        <dbReference type="ARBA" id="ARBA00004496"/>
    </source>
</evidence>
<evidence type="ECO:0000256" key="6">
    <source>
        <dbReference type="ARBA" id="ARBA00022703"/>
    </source>
</evidence>
<dbReference type="SUPFAM" id="SSF54637">
    <property type="entry name" value="Thioesterase/thiol ester dehydrase-isomerase"/>
    <property type="match status" value="1"/>
</dbReference>
<evidence type="ECO:0000256" key="1">
    <source>
        <dbReference type="ARBA" id="ARBA00004170"/>
    </source>
</evidence>
<dbReference type="CDD" id="cd03443">
    <property type="entry name" value="PaaI_thioesterase"/>
    <property type="match status" value="1"/>
</dbReference>
<dbReference type="GO" id="GO:0006631">
    <property type="term" value="P:fatty acid metabolic process"/>
    <property type="evidence" value="ECO:0007669"/>
    <property type="project" value="UniProtKB-KW"/>
</dbReference>
<feature type="domain" description="Thioesterase" evidence="24">
    <location>
        <begin position="123"/>
        <end position="172"/>
    </location>
</feature>
<comment type="catalytic activity">
    <reaction evidence="13">
        <text>(5Z,8Z,11Z,14Z)-eicosatetraenoyl-CoA + H2O = (5Z,8Z,11Z,14Z)-eicosatetraenoate + CoA + H(+)</text>
        <dbReference type="Rhea" id="RHEA:40151"/>
        <dbReference type="ChEBI" id="CHEBI:15377"/>
        <dbReference type="ChEBI" id="CHEBI:15378"/>
        <dbReference type="ChEBI" id="CHEBI:32395"/>
        <dbReference type="ChEBI" id="CHEBI:57287"/>
        <dbReference type="ChEBI" id="CHEBI:57368"/>
    </reaction>
    <physiologicalReaction direction="left-to-right" evidence="13">
        <dbReference type="Rhea" id="RHEA:40152"/>
    </physiologicalReaction>
</comment>
<evidence type="ECO:0000256" key="5">
    <source>
        <dbReference type="ARBA" id="ARBA00022490"/>
    </source>
</evidence>
<protein>
    <recommendedName>
        <fullName evidence="17">Acyl-coenzyme A thioesterase THEM4</fullName>
        <ecNumber evidence="16">3.1.2.2</ecNumber>
    </recommendedName>
    <alternativeName>
        <fullName evidence="18">Thioesterase superfamily member 4</fullName>
    </alternativeName>
</protein>
<dbReference type="EMBL" id="JAPKFM010000009">
    <property type="protein sequence ID" value="MCX2964593.1"/>
    <property type="molecule type" value="Genomic_DNA"/>
</dbReference>
<dbReference type="PANTHER" id="PTHR12418">
    <property type="entry name" value="ACYL-COENZYME A THIOESTERASE THEM4"/>
    <property type="match status" value="1"/>
</dbReference>
<dbReference type="InterPro" id="IPR029069">
    <property type="entry name" value="HotDog_dom_sf"/>
</dbReference>
<dbReference type="RefSeq" id="WP_266061639.1">
    <property type="nucleotide sequence ID" value="NZ_JAPKFM010000009.1"/>
</dbReference>
<evidence type="ECO:0000256" key="15">
    <source>
        <dbReference type="ARBA" id="ARBA00038456"/>
    </source>
</evidence>
<evidence type="ECO:0000259" key="24">
    <source>
        <dbReference type="Pfam" id="PF03061"/>
    </source>
</evidence>
<evidence type="ECO:0000256" key="21">
    <source>
        <dbReference type="ARBA" id="ARBA00047969"/>
    </source>
</evidence>
<evidence type="ECO:0000256" key="4">
    <source>
        <dbReference type="ARBA" id="ARBA00022475"/>
    </source>
</evidence>
<evidence type="ECO:0000256" key="20">
    <source>
        <dbReference type="ARBA" id="ARBA00047734"/>
    </source>
</evidence>
<dbReference type="Proteomes" id="UP001143347">
    <property type="component" value="Unassembled WGS sequence"/>
</dbReference>
<dbReference type="GO" id="GO:0005737">
    <property type="term" value="C:cytoplasm"/>
    <property type="evidence" value="ECO:0007669"/>
    <property type="project" value="UniProtKB-SubCell"/>
</dbReference>
<reference evidence="25" key="1">
    <citation type="submission" date="2022-10" db="EMBL/GenBank/DDBJ databases">
        <title>WGS of marine actinomycetes from Thailand.</title>
        <authorList>
            <person name="Thawai C."/>
        </authorList>
    </citation>
    <scope>NUCLEOTIDE SEQUENCE</scope>
    <source>
        <strain evidence="25">SW21</strain>
    </source>
</reference>